<organism evidence="6 7">
    <name type="scientific">Lottia gigantea</name>
    <name type="common">Giant owl limpet</name>
    <dbReference type="NCBI Taxonomy" id="225164"/>
    <lineage>
        <taxon>Eukaryota</taxon>
        <taxon>Metazoa</taxon>
        <taxon>Spiralia</taxon>
        <taxon>Lophotrochozoa</taxon>
        <taxon>Mollusca</taxon>
        <taxon>Gastropoda</taxon>
        <taxon>Patellogastropoda</taxon>
        <taxon>Lottioidea</taxon>
        <taxon>Lottiidae</taxon>
        <taxon>Lottia</taxon>
    </lineage>
</organism>
<evidence type="ECO:0000313" key="7">
    <source>
        <dbReference type="Proteomes" id="UP000030746"/>
    </source>
</evidence>
<dbReference type="PANTHER" id="PTHR10924">
    <property type="entry name" value="MAJOR FACILITATOR SUPERFAMILY PROTEIN-RELATED"/>
    <property type="match status" value="1"/>
</dbReference>
<evidence type="ECO:0000256" key="4">
    <source>
        <dbReference type="ARBA" id="ARBA00023136"/>
    </source>
</evidence>
<dbReference type="GO" id="GO:0022857">
    <property type="term" value="F:transmembrane transporter activity"/>
    <property type="evidence" value="ECO:0007669"/>
    <property type="project" value="InterPro"/>
</dbReference>
<dbReference type="OMA" id="PANWIFQ"/>
<dbReference type="Gene3D" id="1.20.1250.20">
    <property type="entry name" value="MFS general substrate transporter like domains"/>
    <property type="match status" value="2"/>
</dbReference>
<evidence type="ECO:0000313" key="6">
    <source>
        <dbReference type="EMBL" id="ESO94232.1"/>
    </source>
</evidence>
<dbReference type="GeneID" id="20231660"/>
<dbReference type="KEGG" id="lgi:LOTGIDRAFT_118817"/>
<dbReference type="Pfam" id="PF07690">
    <property type="entry name" value="MFS_1"/>
    <property type="match status" value="1"/>
</dbReference>
<feature type="transmembrane region" description="Helical" evidence="5">
    <location>
        <begin position="47"/>
        <end position="67"/>
    </location>
</feature>
<evidence type="ECO:0000256" key="1">
    <source>
        <dbReference type="ARBA" id="ARBA00004141"/>
    </source>
</evidence>
<name>V4ABN9_LOTGI</name>
<feature type="transmembrane region" description="Helical" evidence="5">
    <location>
        <begin position="273"/>
        <end position="292"/>
    </location>
</feature>
<dbReference type="InterPro" id="IPR049680">
    <property type="entry name" value="FLVCR1-2_SLC49-like"/>
</dbReference>
<dbReference type="EMBL" id="KB201847">
    <property type="protein sequence ID" value="ESO94232.1"/>
    <property type="molecule type" value="Genomic_DNA"/>
</dbReference>
<feature type="transmembrane region" description="Helical" evidence="5">
    <location>
        <begin position="396"/>
        <end position="416"/>
    </location>
</feature>
<feature type="transmembrane region" description="Helical" evidence="5">
    <location>
        <begin position="7"/>
        <end position="27"/>
    </location>
</feature>
<reference evidence="6 7" key="1">
    <citation type="journal article" date="2013" name="Nature">
        <title>Insights into bilaterian evolution from three spiralian genomes.</title>
        <authorList>
            <person name="Simakov O."/>
            <person name="Marletaz F."/>
            <person name="Cho S.J."/>
            <person name="Edsinger-Gonzales E."/>
            <person name="Havlak P."/>
            <person name="Hellsten U."/>
            <person name="Kuo D.H."/>
            <person name="Larsson T."/>
            <person name="Lv J."/>
            <person name="Arendt D."/>
            <person name="Savage R."/>
            <person name="Osoegawa K."/>
            <person name="de Jong P."/>
            <person name="Grimwood J."/>
            <person name="Chapman J.A."/>
            <person name="Shapiro H."/>
            <person name="Aerts A."/>
            <person name="Otillar R.P."/>
            <person name="Terry A.Y."/>
            <person name="Boore J.L."/>
            <person name="Grigoriev I.V."/>
            <person name="Lindberg D.R."/>
            <person name="Seaver E.C."/>
            <person name="Weisblat D.A."/>
            <person name="Putnam N.H."/>
            <person name="Rokhsar D.S."/>
        </authorList>
    </citation>
    <scope>NUCLEOTIDE SEQUENCE [LARGE SCALE GENOMIC DNA]</scope>
</reference>
<dbReference type="OrthoDB" id="422206at2759"/>
<evidence type="ECO:0000256" key="3">
    <source>
        <dbReference type="ARBA" id="ARBA00022989"/>
    </source>
</evidence>
<feature type="non-terminal residue" evidence="6">
    <location>
        <position position="1"/>
    </location>
</feature>
<dbReference type="InterPro" id="IPR011701">
    <property type="entry name" value="MFS"/>
</dbReference>
<feature type="transmembrane region" description="Helical" evidence="5">
    <location>
        <begin position="185"/>
        <end position="205"/>
    </location>
</feature>
<keyword evidence="3 5" id="KW-1133">Transmembrane helix</keyword>
<keyword evidence="2 5" id="KW-0812">Transmembrane</keyword>
<feature type="transmembrane region" description="Helical" evidence="5">
    <location>
        <begin position="368"/>
        <end position="390"/>
    </location>
</feature>
<evidence type="ECO:0000256" key="2">
    <source>
        <dbReference type="ARBA" id="ARBA00022692"/>
    </source>
</evidence>
<feature type="transmembrane region" description="Helical" evidence="5">
    <location>
        <begin position="333"/>
        <end position="356"/>
    </location>
</feature>
<dbReference type="GO" id="GO:0016020">
    <property type="term" value="C:membrane"/>
    <property type="evidence" value="ECO:0007669"/>
    <property type="project" value="UniProtKB-SubCell"/>
</dbReference>
<proteinExistence type="predicted"/>
<dbReference type="InterPro" id="IPR036259">
    <property type="entry name" value="MFS_trans_sf"/>
</dbReference>
<dbReference type="PANTHER" id="PTHR10924:SF27">
    <property type="entry name" value="SOLUTE CARRIER FAMILY 49 MEMBER 4"/>
    <property type="match status" value="1"/>
</dbReference>
<evidence type="ECO:0000256" key="5">
    <source>
        <dbReference type="SAM" id="Phobius"/>
    </source>
</evidence>
<keyword evidence="7" id="KW-1185">Reference proteome</keyword>
<protein>
    <recommendedName>
        <fullName evidence="8">Major facilitator superfamily (MFS) profile domain-containing protein</fullName>
    </recommendedName>
</protein>
<keyword evidence="4 5" id="KW-0472">Membrane</keyword>
<feature type="transmembrane region" description="Helical" evidence="5">
    <location>
        <begin position="304"/>
        <end position="327"/>
    </location>
</feature>
<dbReference type="AlphaFoldDB" id="V4ABN9"/>
<evidence type="ECO:0008006" key="8">
    <source>
        <dbReference type="Google" id="ProtNLM"/>
    </source>
</evidence>
<dbReference type="RefSeq" id="XP_009055077.1">
    <property type="nucleotide sequence ID" value="XM_009056829.1"/>
</dbReference>
<gene>
    <name evidence="6" type="ORF">LOTGIDRAFT_118817</name>
</gene>
<dbReference type="SUPFAM" id="SSF103473">
    <property type="entry name" value="MFS general substrate transporter"/>
    <property type="match status" value="1"/>
</dbReference>
<sequence>QVYKRRWYILTIYSLLAGTQAYVWNFWGPIAATSEHAYGWTDADIAFYANWGPICYIPMVIPFSWLISTKGLRVSLLVASGLVAAGSAVRCTITEPPYNKWVVHSGQLLNGVAGPIGKGMGPVVSATWFPPSQRTTATAIMSGFQWFAVGISCIAEVLDVLSPNVTISLKFIFQGHCQLNPNFDIVFISVAGLCTAIFIVVIVYFPGEPPLPPSPSASIQRLDYKSGLIRLIRHKPTFWFIAVLYGSSTGIREAWGSMLNVNLKAHGISQNDAGWIGFYSSVAGWLVGIVIARFADLLKRRLKIFLIVLYFLSTVLYIWLTFSLVGILPASKASLYVSIITSTIILCSTSPLFYEAACEIAYPISEGIANLALTMQANIASLIFLGILSIPNIGTVWMNWLLIAIFGVCFLCLLFMKEDYSRSDTDDKNKEITINVS</sequence>
<dbReference type="HOGENOM" id="CLU_023132_4_1_1"/>
<dbReference type="CTD" id="20231660"/>
<comment type="subcellular location">
    <subcellularLocation>
        <location evidence="1">Membrane</location>
        <topology evidence="1">Multi-pass membrane protein</topology>
    </subcellularLocation>
</comment>
<dbReference type="Proteomes" id="UP000030746">
    <property type="component" value="Unassembled WGS sequence"/>
</dbReference>
<accession>V4ABN9</accession>